<keyword evidence="1 3" id="KW-0732">Signal</keyword>
<feature type="signal peptide" evidence="3">
    <location>
        <begin position="1"/>
        <end position="26"/>
    </location>
</feature>
<keyword evidence="6" id="KW-1185">Reference proteome</keyword>
<accession>A0A4Z0MQT3</accession>
<dbReference type="PANTHER" id="PTHR30069:SF29">
    <property type="entry name" value="HEMOGLOBIN AND HEMOGLOBIN-HAPTOGLOBIN-BINDING PROTEIN 1-RELATED"/>
    <property type="match status" value="1"/>
</dbReference>
<dbReference type="GO" id="GO:0015344">
    <property type="term" value="F:siderophore uptake transmembrane transporter activity"/>
    <property type="evidence" value="ECO:0007669"/>
    <property type="project" value="TreeGrafter"/>
</dbReference>
<gene>
    <name evidence="5" type="ORF">EU557_08380</name>
</gene>
<keyword evidence="2" id="KW-0998">Cell outer membrane</keyword>
<feature type="domain" description="TonB-dependent receptor plug" evidence="4">
    <location>
        <begin position="641"/>
        <end position="741"/>
    </location>
</feature>
<dbReference type="PANTHER" id="PTHR30069">
    <property type="entry name" value="TONB-DEPENDENT OUTER MEMBRANE RECEPTOR"/>
    <property type="match status" value="1"/>
</dbReference>
<dbReference type="InterPro" id="IPR039426">
    <property type="entry name" value="TonB-dep_rcpt-like"/>
</dbReference>
<evidence type="ECO:0000256" key="3">
    <source>
        <dbReference type="SAM" id="SignalP"/>
    </source>
</evidence>
<evidence type="ECO:0000313" key="5">
    <source>
        <dbReference type="EMBL" id="TGD81557.1"/>
    </source>
</evidence>
<dbReference type="Gene3D" id="2.170.130.10">
    <property type="entry name" value="TonB-dependent receptor, plug domain"/>
    <property type="match status" value="1"/>
</dbReference>
<dbReference type="OrthoDB" id="679547at2"/>
<proteinExistence type="inferred from homology"/>
<dbReference type="RefSeq" id="WP_135529938.1">
    <property type="nucleotide sequence ID" value="NZ_SRKZ01000002.1"/>
</dbReference>
<dbReference type="GO" id="GO:0009279">
    <property type="term" value="C:cell outer membrane"/>
    <property type="evidence" value="ECO:0007669"/>
    <property type="project" value="UniProtKB-SubCell"/>
</dbReference>
<dbReference type="SUPFAM" id="SSF56935">
    <property type="entry name" value="Porins"/>
    <property type="match status" value="1"/>
</dbReference>
<dbReference type="Gene3D" id="2.60.40.1930">
    <property type="match status" value="1"/>
</dbReference>
<reference evidence="5 6" key="1">
    <citation type="submission" date="2019-04" db="EMBL/GenBank/DDBJ databases">
        <authorList>
            <person name="Feng G."/>
            <person name="Zhang J."/>
            <person name="Zhu H."/>
        </authorList>
    </citation>
    <scope>NUCLEOTIDE SEQUENCE [LARGE SCALE GENOMIC DNA]</scope>
    <source>
        <strain evidence="5 6">JCM 19491</strain>
    </source>
</reference>
<comment type="caution">
    <text evidence="5">The sequence shown here is derived from an EMBL/GenBank/DDBJ whole genome shotgun (WGS) entry which is preliminary data.</text>
</comment>
<dbReference type="Pfam" id="PF07715">
    <property type="entry name" value="Plug"/>
    <property type="match status" value="1"/>
</dbReference>
<dbReference type="InterPro" id="IPR012910">
    <property type="entry name" value="Plug_dom"/>
</dbReference>
<dbReference type="Proteomes" id="UP000298284">
    <property type="component" value="Unassembled WGS sequence"/>
</dbReference>
<protein>
    <recommendedName>
        <fullName evidence="4">TonB-dependent receptor plug domain-containing protein</fullName>
    </recommendedName>
</protein>
<dbReference type="InterPro" id="IPR037066">
    <property type="entry name" value="Plug_dom_sf"/>
</dbReference>
<evidence type="ECO:0000256" key="1">
    <source>
        <dbReference type="ARBA" id="ARBA00022729"/>
    </source>
</evidence>
<keyword evidence="2" id="KW-0812">Transmembrane</keyword>
<dbReference type="PROSITE" id="PS52016">
    <property type="entry name" value="TONB_DEPENDENT_REC_3"/>
    <property type="match status" value="1"/>
</dbReference>
<evidence type="ECO:0000313" key="6">
    <source>
        <dbReference type="Proteomes" id="UP000298284"/>
    </source>
</evidence>
<dbReference type="EMBL" id="SRKZ01000002">
    <property type="protein sequence ID" value="TGD81557.1"/>
    <property type="molecule type" value="Genomic_DNA"/>
</dbReference>
<dbReference type="GO" id="GO:0044718">
    <property type="term" value="P:siderophore transmembrane transport"/>
    <property type="evidence" value="ECO:0007669"/>
    <property type="project" value="TreeGrafter"/>
</dbReference>
<name>A0A4Z0MQT3_9BACT</name>
<sequence length="848" mass="91888">MKLSQVQRSWKVVVALALLGAGSAAFQVADTTPAAQILTRLQAFYNEAQPEVSYLHLNQVAYAAGETLWFKAYVMNDQSHRLDSLSRVLYVDMVTPNRQVVFRRTLSLRGGLAEGDIVLPDTLTQGVYTLRAYTSWMRNQGEELFFSRRVPVWQASSEASEIGSLNSRAASVAANARKYARQLEANRKPDVQFFPEGGDYVAGLQTVVGVKASNATGQGLAVSGRILDEQGQEATVFTTPALGMSSFGFTPTAGHRYHARVTLPDGSAAEYPLPGVQPAGWLLNVREIGTDYRVYIRHQGAAGAAPTPEPLRLVAHVRGMPVFVGEGKIEGAQTFQASIPKAKLPAGLLHLTVFDGQQVAQAERLVFVPEEQGLRVTLTANKPTYQPREAVTMNVEVRTSTGEPAPAELSLAVANTAGLPTTGTTDATMQSHLLLSSELRGYVENPAYYFRNPTAATHRALDDLLMTQGWSRFVWKELLTDKPTTADFLFPAEQALSLGGQLIRPNQKPVPNGSLTLLQKDAKAVTVGNANAEGYFLFLGFPGQDTTRVLLQARTEKGKSNVLIKLNELWPAPTRQLPMPLLPAVTNPQPEVLAYGQRSRRQQVLERQFRPDTTSGIVLRNVTIRGQRQAPPRDPRSLHSQATNVLDLSKIPNANSYSNIFDLIQGRFAGVTVTRSGFSYQVLIRGISSITGSSSPLFLLDGMPLQDADGLLGIPPSDVERIEVLKGGDAAIYGSRGGNGAIAVFTKRGGSNDEARGPAAGVIVRTMPAFYRARQFYAPQYVANSPKPDPRTTTLYWLPRLRVPASGNAQVTFYASDQGGAFRAAVEGISFGGQPIVAETSLTVADNK</sequence>
<comment type="subcellular location">
    <subcellularLocation>
        <location evidence="2">Cell outer membrane</location>
        <topology evidence="2">Multi-pass membrane protein</topology>
    </subcellularLocation>
</comment>
<keyword evidence="2" id="KW-1134">Transmembrane beta strand</keyword>
<dbReference type="AlphaFoldDB" id="A0A4Z0MQT3"/>
<comment type="similarity">
    <text evidence="2">Belongs to the TonB-dependent receptor family.</text>
</comment>
<evidence type="ECO:0000256" key="2">
    <source>
        <dbReference type="PROSITE-ProRule" id="PRU01360"/>
    </source>
</evidence>
<organism evidence="5 6">
    <name type="scientific">Hymenobacter wooponensis</name>
    <dbReference type="NCBI Taxonomy" id="1525360"/>
    <lineage>
        <taxon>Bacteria</taxon>
        <taxon>Pseudomonadati</taxon>
        <taxon>Bacteroidota</taxon>
        <taxon>Cytophagia</taxon>
        <taxon>Cytophagales</taxon>
        <taxon>Hymenobacteraceae</taxon>
        <taxon>Hymenobacter</taxon>
    </lineage>
</organism>
<evidence type="ECO:0000259" key="4">
    <source>
        <dbReference type="Pfam" id="PF07715"/>
    </source>
</evidence>
<keyword evidence="2" id="KW-0472">Membrane</keyword>
<keyword evidence="2" id="KW-0813">Transport</keyword>
<feature type="chain" id="PRO_5021299456" description="TonB-dependent receptor plug domain-containing protein" evidence="3">
    <location>
        <begin position="27"/>
        <end position="848"/>
    </location>
</feature>